<accession>F4RCI9</accession>
<sequence length="630" mass="72602">MMAHLYFLSFYLALVLLPAIHSLPLLKPLLDTPYGYQKVAKIDEGDPANLVLSESFTKLRTGKQAGNRGQRTSFFGITKGNLKNLLTKQPQNPENEVLASWEICYDIAQKAVESSQSNEVKEMANAVLRIGPEFDLHQYHSQEEMQHLKFTINLFSMYLEVDSLNPAERIWAVGALSYLRSRVPGSRALEMPGFWTANALGRFRSNSLLFFLKDKDLGKVAQEMWSEVPPKVETSELVTQEAIQREAIVHLIKRRISEVPGEQSIEFDKLFLDFINLETPIDSQKASSLMTLIINNLEHPERQRWSLFDEEANIVRLLLHLEEYHSTSYKAFGDLTKADNDIRKRILDHDISFQLDGEKLPPSAINLLREFQNIKSVHEDHIPKILEVLKEEEISVPELGRFFRALNLVFQSDREMVKPFILQLDGYYRMIPELVDKLLDYRLSRVIPGPKPFLWENLESLIILKSEDIVAVKYIDDLAEDLVSRGVLTKSETARQYFAGESKEVMVDRMLHGIFKKMLEAKKHNPHTDDVLVEYILHLIAFKNDRTELHYHLLDLVKDPEQLPLRQTLGFGPLRKQVLNFVADGQISEFSKALKKLEETIQLLLSKPNHNIEFPSPSDLTYKSRVMSYF</sequence>
<keyword evidence="3" id="KW-1185">Reference proteome</keyword>
<dbReference type="HOGENOM" id="CLU_029551_0_0_1"/>
<dbReference type="Proteomes" id="UP000001072">
    <property type="component" value="Unassembled WGS sequence"/>
</dbReference>
<keyword evidence="1" id="KW-0732">Signal</keyword>
<protein>
    <recommendedName>
        <fullName evidence="4">Secreted protein</fullName>
    </recommendedName>
</protein>
<dbReference type="AlphaFoldDB" id="F4RCI9"/>
<feature type="chain" id="PRO_5003314981" description="Secreted protein" evidence="1">
    <location>
        <begin position="23"/>
        <end position="630"/>
    </location>
</feature>
<dbReference type="EMBL" id="GL883096">
    <property type="protein sequence ID" value="EGG09956.1"/>
    <property type="molecule type" value="Genomic_DNA"/>
</dbReference>
<evidence type="ECO:0008006" key="4">
    <source>
        <dbReference type="Google" id="ProtNLM"/>
    </source>
</evidence>
<dbReference type="KEGG" id="mlr:MELLADRAFT_95210"/>
<evidence type="ECO:0000313" key="2">
    <source>
        <dbReference type="EMBL" id="EGG09956.1"/>
    </source>
</evidence>
<dbReference type="GeneID" id="18937170"/>
<organism evidence="3">
    <name type="scientific">Melampsora larici-populina (strain 98AG31 / pathotype 3-4-7)</name>
    <name type="common">Poplar leaf rust fungus</name>
    <dbReference type="NCBI Taxonomy" id="747676"/>
    <lineage>
        <taxon>Eukaryota</taxon>
        <taxon>Fungi</taxon>
        <taxon>Dikarya</taxon>
        <taxon>Basidiomycota</taxon>
        <taxon>Pucciniomycotina</taxon>
        <taxon>Pucciniomycetes</taxon>
        <taxon>Pucciniales</taxon>
        <taxon>Melampsoraceae</taxon>
        <taxon>Melampsora</taxon>
    </lineage>
</organism>
<dbReference type="InParanoid" id="F4RCI9"/>
<gene>
    <name evidence="2" type="ORF">MELLADRAFT_95210</name>
</gene>
<evidence type="ECO:0000313" key="3">
    <source>
        <dbReference type="Proteomes" id="UP000001072"/>
    </source>
</evidence>
<proteinExistence type="predicted"/>
<evidence type="ECO:0000256" key="1">
    <source>
        <dbReference type="SAM" id="SignalP"/>
    </source>
</evidence>
<dbReference type="RefSeq" id="XP_007407010.1">
    <property type="nucleotide sequence ID" value="XM_007406948.1"/>
</dbReference>
<dbReference type="VEuPathDB" id="FungiDB:MELLADRAFT_95210"/>
<name>F4RCI9_MELLP</name>
<feature type="signal peptide" evidence="1">
    <location>
        <begin position="1"/>
        <end position="22"/>
    </location>
</feature>
<reference evidence="3" key="1">
    <citation type="journal article" date="2011" name="Proc. Natl. Acad. Sci. U.S.A.">
        <title>Obligate biotrophy features unraveled by the genomic analysis of rust fungi.</title>
        <authorList>
            <person name="Duplessis S."/>
            <person name="Cuomo C.A."/>
            <person name="Lin Y.-C."/>
            <person name="Aerts A."/>
            <person name="Tisserant E."/>
            <person name="Veneault-Fourrey C."/>
            <person name="Joly D.L."/>
            <person name="Hacquard S."/>
            <person name="Amselem J."/>
            <person name="Cantarel B.L."/>
            <person name="Chiu R."/>
            <person name="Coutinho P.M."/>
            <person name="Feau N."/>
            <person name="Field M."/>
            <person name="Frey P."/>
            <person name="Gelhaye E."/>
            <person name="Goldberg J."/>
            <person name="Grabherr M.G."/>
            <person name="Kodira C.D."/>
            <person name="Kohler A."/>
            <person name="Kuees U."/>
            <person name="Lindquist E.A."/>
            <person name="Lucas S.M."/>
            <person name="Mago R."/>
            <person name="Mauceli E."/>
            <person name="Morin E."/>
            <person name="Murat C."/>
            <person name="Pangilinan J.L."/>
            <person name="Park R."/>
            <person name="Pearson M."/>
            <person name="Quesneville H."/>
            <person name="Rouhier N."/>
            <person name="Sakthikumar S."/>
            <person name="Salamov A.A."/>
            <person name="Schmutz J."/>
            <person name="Selles B."/>
            <person name="Shapiro H."/>
            <person name="Tanguay P."/>
            <person name="Tuskan G.A."/>
            <person name="Henrissat B."/>
            <person name="Van de Peer Y."/>
            <person name="Rouze P."/>
            <person name="Ellis J.G."/>
            <person name="Dodds P.N."/>
            <person name="Schein J.E."/>
            <person name="Zhong S."/>
            <person name="Hamelin R.C."/>
            <person name="Grigoriev I.V."/>
            <person name="Szabo L.J."/>
            <person name="Martin F."/>
        </authorList>
    </citation>
    <scope>NUCLEOTIDE SEQUENCE [LARGE SCALE GENOMIC DNA]</scope>
    <source>
        <strain evidence="3">98AG31 / pathotype 3-4-7</strain>
    </source>
</reference>